<accession>A0ABN1MH96</accession>
<dbReference type="Proteomes" id="UP001500507">
    <property type="component" value="Unassembled WGS sequence"/>
</dbReference>
<gene>
    <name evidence="1" type="ORF">GCM10009117_16370</name>
</gene>
<protein>
    <submittedName>
        <fullName evidence="1">Uncharacterized protein</fullName>
    </submittedName>
</protein>
<evidence type="ECO:0000313" key="1">
    <source>
        <dbReference type="EMBL" id="GAA0872490.1"/>
    </source>
</evidence>
<evidence type="ECO:0000313" key="2">
    <source>
        <dbReference type="Proteomes" id="UP001500507"/>
    </source>
</evidence>
<dbReference type="EMBL" id="BAAAFG010000015">
    <property type="protein sequence ID" value="GAA0872490.1"/>
    <property type="molecule type" value="Genomic_DNA"/>
</dbReference>
<comment type="caution">
    <text evidence="1">The sequence shown here is derived from an EMBL/GenBank/DDBJ whole genome shotgun (WGS) entry which is preliminary data.</text>
</comment>
<sequence>MTGCPDDDPDFFVDLKNETNDIIFYHSRGYQDQTEIGMNNILDWDPRTNENFSIMQNDYVTKEYDLENTTIVVYSFMFYASSTLEENDWETIRDEGLYEARFDLTYEELEAMDFEIVFTGE</sequence>
<reference evidence="2" key="1">
    <citation type="journal article" date="2019" name="Int. J. Syst. Evol. Microbiol.">
        <title>The Global Catalogue of Microorganisms (GCM) 10K type strain sequencing project: providing services to taxonomists for standard genome sequencing and annotation.</title>
        <authorList>
            <consortium name="The Broad Institute Genomics Platform"/>
            <consortium name="The Broad Institute Genome Sequencing Center for Infectious Disease"/>
            <person name="Wu L."/>
            <person name="Ma J."/>
        </authorList>
    </citation>
    <scope>NUCLEOTIDE SEQUENCE [LARGE SCALE GENOMIC DNA]</scope>
    <source>
        <strain evidence="2">JCM 16082</strain>
    </source>
</reference>
<organism evidence="1 2">
    <name type="scientific">Gangjinia marincola</name>
    <dbReference type="NCBI Taxonomy" id="578463"/>
    <lineage>
        <taxon>Bacteria</taxon>
        <taxon>Pseudomonadati</taxon>
        <taxon>Bacteroidota</taxon>
        <taxon>Flavobacteriia</taxon>
        <taxon>Flavobacteriales</taxon>
        <taxon>Flavobacteriaceae</taxon>
        <taxon>Gangjinia</taxon>
    </lineage>
</organism>
<proteinExistence type="predicted"/>
<keyword evidence="2" id="KW-1185">Reference proteome</keyword>
<name>A0ABN1MH96_9FLAO</name>